<dbReference type="Pfam" id="PF13845">
    <property type="entry name" value="Septum_form"/>
    <property type="match status" value="1"/>
</dbReference>
<organism evidence="4 5">
    <name type="scientific">Saccharomonospora piscinae</name>
    <dbReference type="NCBI Taxonomy" id="687388"/>
    <lineage>
        <taxon>Bacteria</taxon>
        <taxon>Bacillati</taxon>
        <taxon>Actinomycetota</taxon>
        <taxon>Actinomycetes</taxon>
        <taxon>Pseudonocardiales</taxon>
        <taxon>Pseudonocardiaceae</taxon>
        <taxon>Saccharomonospora</taxon>
    </lineage>
</organism>
<gene>
    <name evidence="4" type="ORF">B1813_13840</name>
</gene>
<evidence type="ECO:0000259" key="3">
    <source>
        <dbReference type="Pfam" id="PF13845"/>
    </source>
</evidence>
<sequence length="304" mass="32851">MSRHGLALTGAVLLAAVSVTSCVTQVDGTAAPPATTQPAAEPGDSDERQPSRPDSSDDAEHNEDSEGSGSIADPGECVRGGDPEPVDCEQPHTVEVTAAGTFGGAMADEPLDRDEVFEAVFPSCRDEAADYLGSDQFDLTTLSAWLLWAGEDAWERGERWYRCGVAELDDENQATERTGSIRNTLRGDGVHTYRLCSLTRPSQEPPAPTPCDRPHRGEAVSLVPMGEHSDPLPTEDEFAAAARETCDKAVIEYLGAQRDDVSVAWRWPDEVAWQRGFNNFTCYLETESPVSDSLRGVRTSPLPN</sequence>
<dbReference type="Proteomes" id="UP000192591">
    <property type="component" value="Unassembled WGS sequence"/>
</dbReference>
<name>A0A1V9A121_SACPI</name>
<dbReference type="PROSITE" id="PS51257">
    <property type="entry name" value="PROKAR_LIPOPROTEIN"/>
    <property type="match status" value="1"/>
</dbReference>
<evidence type="ECO:0000256" key="2">
    <source>
        <dbReference type="SAM" id="SignalP"/>
    </source>
</evidence>
<dbReference type="AlphaFoldDB" id="A0A1V9A121"/>
<keyword evidence="2" id="KW-0732">Signal</keyword>
<evidence type="ECO:0000256" key="1">
    <source>
        <dbReference type="SAM" id="MobiDB-lite"/>
    </source>
</evidence>
<evidence type="ECO:0000313" key="5">
    <source>
        <dbReference type="Proteomes" id="UP000192591"/>
    </source>
</evidence>
<keyword evidence="5" id="KW-1185">Reference proteome</keyword>
<dbReference type="InterPro" id="IPR026004">
    <property type="entry name" value="Septum_form"/>
</dbReference>
<feature type="compositionally biased region" description="Basic and acidic residues" evidence="1">
    <location>
        <begin position="45"/>
        <end position="64"/>
    </location>
</feature>
<comment type="caution">
    <text evidence="4">The sequence shown here is derived from an EMBL/GenBank/DDBJ whole genome shotgun (WGS) entry which is preliminary data.</text>
</comment>
<feature type="region of interest" description="Disordered" evidence="1">
    <location>
        <begin position="28"/>
        <end position="89"/>
    </location>
</feature>
<dbReference type="EMBL" id="MWIH01000006">
    <property type="protein sequence ID" value="OQO90634.1"/>
    <property type="molecule type" value="Genomic_DNA"/>
</dbReference>
<protein>
    <recommendedName>
        <fullName evidence="3">Septum formation-related domain-containing protein</fullName>
    </recommendedName>
</protein>
<accession>A0A1V9A121</accession>
<evidence type="ECO:0000313" key="4">
    <source>
        <dbReference type="EMBL" id="OQO90634.1"/>
    </source>
</evidence>
<proteinExistence type="predicted"/>
<dbReference type="RefSeq" id="WP_081192631.1">
    <property type="nucleotide sequence ID" value="NZ_MWIH01000006.1"/>
</dbReference>
<feature type="compositionally biased region" description="Low complexity" evidence="1">
    <location>
        <begin position="28"/>
        <end position="40"/>
    </location>
</feature>
<feature type="domain" description="Septum formation-related" evidence="3">
    <location>
        <begin position="81"/>
        <end position="282"/>
    </location>
</feature>
<feature type="signal peptide" evidence="2">
    <location>
        <begin position="1"/>
        <end position="21"/>
    </location>
</feature>
<reference evidence="4 5" key="1">
    <citation type="submission" date="2017-02" db="EMBL/GenBank/DDBJ databases">
        <title>Draft genome of Saccharomonospora sp. 154.</title>
        <authorList>
            <person name="Alonso-Carmona G.S."/>
            <person name="De La Haba R."/>
            <person name="Vera-Gargallo B."/>
            <person name="Sandoval-Trujillo A.H."/>
            <person name="Ramirez-Duran N."/>
            <person name="Ventosa A."/>
        </authorList>
    </citation>
    <scope>NUCLEOTIDE SEQUENCE [LARGE SCALE GENOMIC DNA]</scope>
    <source>
        <strain evidence="4 5">LRS4.154</strain>
    </source>
</reference>
<feature type="chain" id="PRO_5039165768" description="Septum formation-related domain-containing protein" evidence="2">
    <location>
        <begin position="22"/>
        <end position="304"/>
    </location>
</feature>
<dbReference type="STRING" id="1962155.B1813_13840"/>